<dbReference type="FunFam" id="3.40.50.1820:FF:000039">
    <property type="entry name" value="Esterase ybfF"/>
    <property type="match status" value="1"/>
</dbReference>
<name>A0A0M8MLC5_9BASI</name>
<comment type="similarity">
    <text evidence="1">Belongs to the AB hydrolase superfamily.</text>
</comment>
<dbReference type="InterPro" id="IPR029058">
    <property type="entry name" value="AB_hydrolase_fold"/>
</dbReference>
<dbReference type="EMBL" id="LGAV01000014">
    <property type="protein sequence ID" value="KOS12427.1"/>
    <property type="molecule type" value="Genomic_DNA"/>
</dbReference>
<evidence type="ECO:0000256" key="4">
    <source>
        <dbReference type="ARBA" id="ARBA00048461"/>
    </source>
</evidence>
<evidence type="ECO:0000256" key="1">
    <source>
        <dbReference type="ARBA" id="ARBA00008645"/>
    </source>
</evidence>
<dbReference type="OrthoDB" id="8119704at2759"/>
<feature type="domain" description="AB hydrolase-1" evidence="5">
    <location>
        <begin position="56"/>
        <end position="297"/>
    </location>
</feature>
<evidence type="ECO:0000256" key="2">
    <source>
        <dbReference type="ARBA" id="ARBA00022801"/>
    </source>
</evidence>
<dbReference type="GeneID" id="28726692"/>
<dbReference type="RefSeq" id="XP_017990059.1">
    <property type="nucleotide sequence ID" value="XM_018134817.1"/>
</dbReference>
<evidence type="ECO:0000313" key="7">
    <source>
        <dbReference type="Proteomes" id="UP000037751"/>
    </source>
</evidence>
<evidence type="ECO:0000256" key="3">
    <source>
        <dbReference type="ARBA" id="ARBA00047591"/>
    </source>
</evidence>
<dbReference type="GO" id="GO:0052689">
    <property type="term" value="F:carboxylic ester hydrolase activity"/>
    <property type="evidence" value="ECO:0007669"/>
    <property type="project" value="TreeGrafter"/>
</dbReference>
<proteinExistence type="inferred from homology"/>
<keyword evidence="2 6" id="KW-0378">Hydrolase</keyword>
<dbReference type="PANTHER" id="PTHR46118:SF4">
    <property type="entry name" value="PROTEIN ABHD11"/>
    <property type="match status" value="1"/>
</dbReference>
<accession>A0A0M8MLC5</accession>
<dbReference type="Proteomes" id="UP000037751">
    <property type="component" value="Unassembled WGS sequence"/>
</dbReference>
<dbReference type="Gene3D" id="3.40.50.1820">
    <property type="entry name" value="alpha/beta hydrolase"/>
    <property type="match status" value="1"/>
</dbReference>
<sequence length="310" mass="35482">MLSCFRLAPWRTLPRVQPSTRLFHQSTRAREPLELAYECFEPPASHKAVAKHTKGLVICHGLYGSKQNWRSLAKSMTKSFGVPVYTLDLRNHGMSPHAESMSYLDMASDVRKFFDDKNLSDMTLIGHSMGGKVVMAMALDPNLPDHMLSHLISVDMSPAEGPISPEFMEYARCMAEINKMNVKSRSEADKVLQKIEPTLSVRQFLLTNLERDGDAMHFRIPVDILIRSLSEIGYFPYAPPKDDSSPPERQWEGRTLFVKGEKSKYINRRNLPLCKAYFPHMELTTMPTGHWCHAEKPNEFMRDVHNFLVK</sequence>
<comment type="caution">
    <text evidence="6">The sequence shown here is derived from an EMBL/GenBank/DDBJ whole genome shotgun (WGS) entry which is preliminary data.</text>
</comment>
<dbReference type="VEuPathDB" id="FungiDB:Malapachy_0292"/>
<dbReference type="Pfam" id="PF00561">
    <property type="entry name" value="Abhydrolase_1"/>
    <property type="match status" value="1"/>
</dbReference>
<comment type="catalytic activity">
    <reaction evidence="3">
        <text>a diacylglycerol + H2O = a monoacylglycerol + a fatty acid + H(+)</text>
        <dbReference type="Rhea" id="RHEA:32731"/>
        <dbReference type="ChEBI" id="CHEBI:15377"/>
        <dbReference type="ChEBI" id="CHEBI:15378"/>
        <dbReference type="ChEBI" id="CHEBI:17408"/>
        <dbReference type="ChEBI" id="CHEBI:18035"/>
        <dbReference type="ChEBI" id="CHEBI:28868"/>
    </reaction>
</comment>
<protein>
    <submittedName>
        <fullName evidence="6">Alpha beta hydrolase</fullName>
    </submittedName>
</protein>
<dbReference type="SUPFAM" id="SSF53474">
    <property type="entry name" value="alpha/beta-Hydrolases"/>
    <property type="match status" value="1"/>
</dbReference>
<dbReference type="STRING" id="77020.A0A0M8MLC5"/>
<dbReference type="PANTHER" id="PTHR46118">
    <property type="entry name" value="PROTEIN ABHD11"/>
    <property type="match status" value="1"/>
</dbReference>
<dbReference type="InterPro" id="IPR000073">
    <property type="entry name" value="AB_hydrolase_1"/>
</dbReference>
<gene>
    <name evidence="6" type="ORF">Malapachy_0292</name>
</gene>
<comment type="catalytic activity">
    <reaction evidence="4">
        <text>a monoacylglycerol + H2O = glycerol + a fatty acid + H(+)</text>
        <dbReference type="Rhea" id="RHEA:15245"/>
        <dbReference type="ChEBI" id="CHEBI:15377"/>
        <dbReference type="ChEBI" id="CHEBI:15378"/>
        <dbReference type="ChEBI" id="CHEBI:17408"/>
        <dbReference type="ChEBI" id="CHEBI:17754"/>
        <dbReference type="ChEBI" id="CHEBI:28868"/>
    </reaction>
</comment>
<evidence type="ECO:0000313" key="6">
    <source>
        <dbReference type="EMBL" id="KOS12427.1"/>
    </source>
</evidence>
<evidence type="ECO:0000259" key="5">
    <source>
        <dbReference type="Pfam" id="PF00561"/>
    </source>
</evidence>
<dbReference type="GO" id="GO:0005739">
    <property type="term" value="C:mitochondrion"/>
    <property type="evidence" value="ECO:0007669"/>
    <property type="project" value="TreeGrafter"/>
</dbReference>
<keyword evidence="7" id="KW-1185">Reference proteome</keyword>
<dbReference type="AlphaFoldDB" id="A0A0M8MLC5"/>
<reference evidence="6 7" key="1">
    <citation type="submission" date="2015-07" db="EMBL/GenBank/DDBJ databases">
        <title>Draft Genome Sequence of Malassezia furfur CBS1878 and Malassezia pachydermatis CBS1879.</title>
        <authorList>
            <person name="Triana S."/>
            <person name="Ohm R."/>
            <person name="Gonzalez A."/>
            <person name="DeCock H."/>
            <person name="Restrepo S."/>
            <person name="Celis A."/>
        </authorList>
    </citation>
    <scope>NUCLEOTIDE SEQUENCE [LARGE SCALE GENOMIC DNA]</scope>
    <source>
        <strain evidence="6 7">CBS 1879</strain>
    </source>
</reference>
<organism evidence="6 7">
    <name type="scientific">Malassezia pachydermatis</name>
    <dbReference type="NCBI Taxonomy" id="77020"/>
    <lineage>
        <taxon>Eukaryota</taxon>
        <taxon>Fungi</taxon>
        <taxon>Dikarya</taxon>
        <taxon>Basidiomycota</taxon>
        <taxon>Ustilaginomycotina</taxon>
        <taxon>Malasseziomycetes</taxon>
        <taxon>Malasseziales</taxon>
        <taxon>Malasseziaceae</taxon>
        <taxon>Malassezia</taxon>
    </lineage>
</organism>